<comment type="caution">
    <text evidence="3">The sequence shown here is derived from an EMBL/GenBank/DDBJ whole genome shotgun (WGS) entry which is preliminary data.</text>
</comment>
<dbReference type="OMA" id="AINISWW"/>
<feature type="transmembrane region" description="Helical" evidence="2">
    <location>
        <begin position="151"/>
        <end position="174"/>
    </location>
</feature>
<dbReference type="InParanoid" id="A0A1X2HHC0"/>
<feature type="transmembrane region" description="Helical" evidence="2">
    <location>
        <begin position="56"/>
        <end position="78"/>
    </location>
</feature>
<sequence length="221" mass="24881">MGTTATQQPRTCCRIKLDRFIAIMTGTQVLRALWEIWGCFDNEWPPLINVLILPTIYISCTLAILLTVVSVCATWSVYKAHMRSLNIYWWIYYALTVLAFLNSCVNMSIMCLGKGRFIAGCLDSESIQVSAEHCRDCQVMLPTCTRAWESATVWAAVGAMVTLTINIIFAYALYRVKSTRRTAPASIPQHRSHAPPSYHSASRTVNKTSMDEEGFQVIELK</sequence>
<proteinExistence type="predicted"/>
<keyword evidence="2" id="KW-0472">Membrane</keyword>
<keyword evidence="2" id="KW-1133">Transmembrane helix</keyword>
<name>A0A1X2HHC0_SYNRA</name>
<evidence type="ECO:0000256" key="2">
    <source>
        <dbReference type="SAM" id="Phobius"/>
    </source>
</evidence>
<gene>
    <name evidence="3" type="ORF">BCR43DRAFT_543204</name>
</gene>
<dbReference type="Proteomes" id="UP000242180">
    <property type="component" value="Unassembled WGS sequence"/>
</dbReference>
<feature type="region of interest" description="Disordered" evidence="1">
    <location>
        <begin position="184"/>
        <end position="205"/>
    </location>
</feature>
<dbReference type="AlphaFoldDB" id="A0A1X2HHC0"/>
<reference evidence="3 4" key="1">
    <citation type="submission" date="2016-07" db="EMBL/GenBank/DDBJ databases">
        <title>Pervasive Adenine N6-methylation of Active Genes in Fungi.</title>
        <authorList>
            <consortium name="DOE Joint Genome Institute"/>
            <person name="Mondo S.J."/>
            <person name="Dannebaum R.O."/>
            <person name="Kuo R.C."/>
            <person name="Labutti K."/>
            <person name="Haridas S."/>
            <person name="Kuo A."/>
            <person name="Salamov A."/>
            <person name="Ahrendt S.R."/>
            <person name="Lipzen A."/>
            <person name="Sullivan W."/>
            <person name="Andreopoulos W.B."/>
            <person name="Clum A."/>
            <person name="Lindquist E."/>
            <person name="Daum C."/>
            <person name="Ramamoorthy G.K."/>
            <person name="Gryganskyi A."/>
            <person name="Culley D."/>
            <person name="Magnuson J.K."/>
            <person name="James T.Y."/>
            <person name="O'Malley M.A."/>
            <person name="Stajich J.E."/>
            <person name="Spatafora J.W."/>
            <person name="Visel A."/>
            <person name="Grigoriev I.V."/>
        </authorList>
    </citation>
    <scope>NUCLEOTIDE SEQUENCE [LARGE SCALE GENOMIC DNA]</scope>
    <source>
        <strain evidence="3 4">NRRL 2496</strain>
    </source>
</reference>
<dbReference type="OrthoDB" id="2217185at2759"/>
<accession>A0A1X2HHC0</accession>
<organism evidence="3 4">
    <name type="scientific">Syncephalastrum racemosum</name>
    <name type="common">Filamentous fungus</name>
    <dbReference type="NCBI Taxonomy" id="13706"/>
    <lineage>
        <taxon>Eukaryota</taxon>
        <taxon>Fungi</taxon>
        <taxon>Fungi incertae sedis</taxon>
        <taxon>Mucoromycota</taxon>
        <taxon>Mucoromycotina</taxon>
        <taxon>Mucoromycetes</taxon>
        <taxon>Mucorales</taxon>
        <taxon>Syncephalastraceae</taxon>
        <taxon>Syncephalastrum</taxon>
    </lineage>
</organism>
<keyword evidence="2" id="KW-0812">Transmembrane</keyword>
<feature type="transmembrane region" description="Helical" evidence="2">
    <location>
        <begin position="90"/>
        <end position="109"/>
    </location>
</feature>
<evidence type="ECO:0000313" key="4">
    <source>
        <dbReference type="Proteomes" id="UP000242180"/>
    </source>
</evidence>
<evidence type="ECO:0008006" key="5">
    <source>
        <dbReference type="Google" id="ProtNLM"/>
    </source>
</evidence>
<keyword evidence="4" id="KW-1185">Reference proteome</keyword>
<protein>
    <recommendedName>
        <fullName evidence="5">MARVEL domain-containing protein</fullName>
    </recommendedName>
</protein>
<dbReference type="EMBL" id="MCGN01000003">
    <property type="protein sequence ID" value="ORY98513.1"/>
    <property type="molecule type" value="Genomic_DNA"/>
</dbReference>
<evidence type="ECO:0000256" key="1">
    <source>
        <dbReference type="SAM" id="MobiDB-lite"/>
    </source>
</evidence>
<evidence type="ECO:0000313" key="3">
    <source>
        <dbReference type="EMBL" id="ORY98513.1"/>
    </source>
</evidence>